<organism evidence="1 2">
    <name type="scientific">Candidatus Ryanbacteria bacterium RIFCSPLOWO2_02_FULL_47_14</name>
    <dbReference type="NCBI Taxonomy" id="1802129"/>
    <lineage>
        <taxon>Bacteria</taxon>
        <taxon>Candidatus Ryaniibacteriota</taxon>
    </lineage>
</organism>
<sequence>MNDKFEQLMREFRKVNLGTREKETMRTHIAAFVTAHPRAKRMPWIMHFTVWRTSFAALGVFAVLGFGTSYAAEGALPKDLLYPVKVSINEKVRGFVAVSPRAQAAWASRKVERRLEEAEELASQGKLDANVKMELESRIEDNAKEADELIAQLDIEARAEASSELESTLEGHERVLLQISKSDGESASSTLDFAGVVKKQKRAVKKERSRTEQQIKSGVQKEKAAEMKLRAVERQIETVRENVGERAEEKLSGATELVSEGKAKLESGESGEAFILFQKAGREATKARIEGRAKKELKIEVDISLDSDATTTIDD</sequence>
<dbReference type="STRING" id="1802129.A3J04_02105"/>
<dbReference type="AlphaFoldDB" id="A0A1G2H2H0"/>
<reference evidence="1 2" key="1">
    <citation type="journal article" date="2016" name="Nat. Commun.">
        <title>Thousands of microbial genomes shed light on interconnected biogeochemical processes in an aquifer system.</title>
        <authorList>
            <person name="Anantharaman K."/>
            <person name="Brown C.T."/>
            <person name="Hug L.A."/>
            <person name="Sharon I."/>
            <person name="Castelle C.J."/>
            <person name="Probst A.J."/>
            <person name="Thomas B.C."/>
            <person name="Singh A."/>
            <person name="Wilkins M.J."/>
            <person name="Karaoz U."/>
            <person name="Brodie E.L."/>
            <person name="Williams K.H."/>
            <person name="Hubbard S.S."/>
            <person name="Banfield J.F."/>
        </authorList>
    </citation>
    <scope>NUCLEOTIDE SEQUENCE [LARGE SCALE GENOMIC DNA]</scope>
</reference>
<name>A0A1G2H2H0_9BACT</name>
<accession>A0A1G2H2H0</accession>
<evidence type="ECO:0000313" key="1">
    <source>
        <dbReference type="EMBL" id="OGZ56500.1"/>
    </source>
</evidence>
<evidence type="ECO:0008006" key="3">
    <source>
        <dbReference type="Google" id="ProtNLM"/>
    </source>
</evidence>
<dbReference type="EMBL" id="MHNZ01000015">
    <property type="protein sequence ID" value="OGZ56500.1"/>
    <property type="molecule type" value="Genomic_DNA"/>
</dbReference>
<protein>
    <recommendedName>
        <fullName evidence="3">DUF5667 domain-containing protein</fullName>
    </recommendedName>
</protein>
<dbReference type="Proteomes" id="UP000177954">
    <property type="component" value="Unassembled WGS sequence"/>
</dbReference>
<proteinExistence type="predicted"/>
<comment type="caution">
    <text evidence="1">The sequence shown here is derived from an EMBL/GenBank/DDBJ whole genome shotgun (WGS) entry which is preliminary data.</text>
</comment>
<evidence type="ECO:0000313" key="2">
    <source>
        <dbReference type="Proteomes" id="UP000177954"/>
    </source>
</evidence>
<gene>
    <name evidence="1" type="ORF">A3J04_02105</name>
</gene>